<dbReference type="STRING" id="56484.A0A1Y2FS72"/>
<sequence length="700" mass="76731">MMMMMIIESRRVSNLFFVFFRARDKTKKPGAQQQRPGPEQRAINTGGPAQDTKGTPSRSLLSHSPKVYTTKDMDVWQAVKRRHLAPGTMISSPLAQSMHNTPVYSDELAFSEEHHRSPPKQKRQQQLMTPRHSSSSAGFLSSSPRREQARSWPSKQSASPDASGAWLSIGRSSKDSEVTLPPSNRLISRRHAEVRFLQDEDALGVRCLGFNGLGVRIGGQALFVKRDCSISLQLSGNSGAYQHQAARNVVLDIAGSLIVICPPAASRKTGLRMQQDDEDLHLPVPSSPALHVIEEEDEDVEEDDLNAQTGMITLEMYPNDAEASSPPALPVDGILTPTQSPVRKKQRMLSVDGEEDDSEDEMEEAASPQQDTSIAALAVTDKDTESTSSVLQPRHIDFGKSRANSLRAPTPPKKSEHRGKENIPPTEQNSRSMPASPQQGMVHSPVPAIQSSMSRSTSPSPCIARLEEAAKAVFDSLDRQDQLCEAYTAVTKASSPPPYTEAMPEPADVPAVLSQPTEIPAVLSQPIEVSAVPPQPTVEAPEAQQLEHVMDTVGPSAASEQDGADPEFVDMILTTLASSTLSPTPISYFTPFFPEGTSLDEIEAFLREQSSIAEVERTGKDASGRMLRSEWYYEPSADTDVQRSQRLESLRKPIRGTRKVHHQYFWQPVALRKPLPSSGLIEPKPRKKAKGKKVEASKKA</sequence>
<evidence type="ECO:0000313" key="4">
    <source>
        <dbReference type="Proteomes" id="UP000193685"/>
    </source>
</evidence>
<dbReference type="PROSITE" id="PS50006">
    <property type="entry name" value="FHA_DOMAIN"/>
    <property type="match status" value="1"/>
</dbReference>
<dbReference type="OrthoDB" id="5348546at2759"/>
<dbReference type="CDD" id="cd22699">
    <property type="entry name" value="FHA_PLM2-like"/>
    <property type="match status" value="1"/>
</dbReference>
<evidence type="ECO:0000256" key="1">
    <source>
        <dbReference type="SAM" id="MobiDB-lite"/>
    </source>
</evidence>
<dbReference type="InterPro" id="IPR000253">
    <property type="entry name" value="FHA_dom"/>
</dbReference>
<gene>
    <name evidence="3" type="ORF">BCR37DRAFT_125796</name>
</gene>
<feature type="region of interest" description="Disordered" evidence="1">
    <location>
        <begin position="110"/>
        <end position="168"/>
    </location>
</feature>
<name>A0A1Y2FS72_PROLT</name>
<feature type="compositionally biased region" description="Acidic residues" evidence="1">
    <location>
        <begin position="352"/>
        <end position="364"/>
    </location>
</feature>
<reference evidence="3 4" key="1">
    <citation type="submission" date="2016-07" db="EMBL/GenBank/DDBJ databases">
        <title>Pervasive Adenine N6-methylation of Active Genes in Fungi.</title>
        <authorList>
            <consortium name="DOE Joint Genome Institute"/>
            <person name="Mondo S.J."/>
            <person name="Dannebaum R.O."/>
            <person name="Kuo R.C."/>
            <person name="Labutti K."/>
            <person name="Haridas S."/>
            <person name="Kuo A."/>
            <person name="Salamov A."/>
            <person name="Ahrendt S.R."/>
            <person name="Lipzen A."/>
            <person name="Sullivan W."/>
            <person name="Andreopoulos W.B."/>
            <person name="Clum A."/>
            <person name="Lindquist E."/>
            <person name="Daum C."/>
            <person name="Ramamoorthy G.K."/>
            <person name="Gryganskyi A."/>
            <person name="Culley D."/>
            <person name="Magnuson J.K."/>
            <person name="James T.Y."/>
            <person name="O'Malley M.A."/>
            <person name="Stajich J.E."/>
            <person name="Spatafora J.W."/>
            <person name="Visel A."/>
            <person name="Grigoriev I.V."/>
        </authorList>
    </citation>
    <scope>NUCLEOTIDE SEQUENCE [LARGE SCALE GENOMIC DNA]</scope>
    <source>
        <strain evidence="3 4">12-1054</strain>
    </source>
</reference>
<evidence type="ECO:0000313" key="3">
    <source>
        <dbReference type="EMBL" id="ORY86799.1"/>
    </source>
</evidence>
<feature type="compositionally biased region" description="Polar residues" evidence="1">
    <location>
        <begin position="52"/>
        <end position="62"/>
    </location>
</feature>
<dbReference type="AlphaFoldDB" id="A0A1Y2FS72"/>
<organism evidence="3 4">
    <name type="scientific">Protomyces lactucae-debilis</name>
    <dbReference type="NCBI Taxonomy" id="2754530"/>
    <lineage>
        <taxon>Eukaryota</taxon>
        <taxon>Fungi</taxon>
        <taxon>Dikarya</taxon>
        <taxon>Ascomycota</taxon>
        <taxon>Taphrinomycotina</taxon>
        <taxon>Taphrinomycetes</taxon>
        <taxon>Taphrinales</taxon>
        <taxon>Protomycetaceae</taxon>
        <taxon>Protomyces</taxon>
    </lineage>
</organism>
<feature type="compositionally biased region" description="Polar residues" evidence="1">
    <location>
        <begin position="151"/>
        <end position="160"/>
    </location>
</feature>
<protein>
    <recommendedName>
        <fullName evidence="2">FHA domain-containing protein</fullName>
    </recommendedName>
</protein>
<feature type="region of interest" description="Disordered" evidence="1">
    <location>
        <begin position="674"/>
        <end position="700"/>
    </location>
</feature>
<dbReference type="RefSeq" id="XP_040727655.1">
    <property type="nucleotide sequence ID" value="XM_040866035.1"/>
</dbReference>
<proteinExistence type="predicted"/>
<dbReference type="OMA" id="RDRVEIM"/>
<dbReference type="InterPro" id="IPR008984">
    <property type="entry name" value="SMAD_FHA_dom_sf"/>
</dbReference>
<feature type="region of interest" description="Disordered" evidence="1">
    <location>
        <begin position="26"/>
        <end position="66"/>
    </location>
</feature>
<feature type="compositionally biased region" description="Low complexity" evidence="1">
    <location>
        <begin position="451"/>
        <end position="460"/>
    </location>
</feature>
<dbReference type="EMBL" id="MCFI01000002">
    <property type="protein sequence ID" value="ORY86799.1"/>
    <property type="molecule type" value="Genomic_DNA"/>
</dbReference>
<feature type="region of interest" description="Disordered" evidence="1">
    <location>
        <begin position="320"/>
        <end position="460"/>
    </location>
</feature>
<feature type="compositionally biased region" description="Low complexity" evidence="1">
    <location>
        <begin position="133"/>
        <end position="143"/>
    </location>
</feature>
<accession>A0A1Y2FS72</accession>
<keyword evidence="4" id="KW-1185">Reference proteome</keyword>
<evidence type="ECO:0000259" key="2">
    <source>
        <dbReference type="PROSITE" id="PS50006"/>
    </source>
</evidence>
<dbReference type="SUPFAM" id="SSF49879">
    <property type="entry name" value="SMAD/FHA domain"/>
    <property type="match status" value="1"/>
</dbReference>
<dbReference type="GeneID" id="63782634"/>
<comment type="caution">
    <text evidence="3">The sequence shown here is derived from an EMBL/GenBank/DDBJ whole genome shotgun (WGS) entry which is preliminary data.</text>
</comment>
<dbReference type="Proteomes" id="UP000193685">
    <property type="component" value="Unassembled WGS sequence"/>
</dbReference>
<feature type="compositionally biased region" description="Polar residues" evidence="1">
    <location>
        <begin position="425"/>
        <end position="441"/>
    </location>
</feature>
<feature type="domain" description="FHA" evidence="2">
    <location>
        <begin position="167"/>
        <end position="212"/>
    </location>
</feature>